<evidence type="ECO:0000313" key="3">
    <source>
        <dbReference type="Proteomes" id="UP000824193"/>
    </source>
</evidence>
<reference evidence="2" key="2">
    <citation type="submission" date="2021-04" db="EMBL/GenBank/DDBJ databases">
        <authorList>
            <person name="Gilroy R."/>
        </authorList>
    </citation>
    <scope>NUCLEOTIDE SEQUENCE</scope>
    <source>
        <strain evidence="2">2239</strain>
    </source>
</reference>
<dbReference type="GO" id="GO:0000287">
    <property type="term" value="F:magnesium ion binding"/>
    <property type="evidence" value="ECO:0007669"/>
    <property type="project" value="InterPro"/>
</dbReference>
<gene>
    <name evidence="2" type="ORF">H9865_06275</name>
</gene>
<accession>A0A9D1V415</accession>
<dbReference type="InterPro" id="IPR036376">
    <property type="entry name" value="RuBisCO_lsu_C_sf"/>
</dbReference>
<dbReference type="Proteomes" id="UP000824193">
    <property type="component" value="Unassembled WGS sequence"/>
</dbReference>
<proteinExistence type="predicted"/>
<dbReference type="AlphaFoldDB" id="A0A9D1V415"/>
<dbReference type="SFLD" id="SFLDS00014">
    <property type="entry name" value="RuBisCO"/>
    <property type="match status" value="1"/>
</dbReference>
<dbReference type="Gene3D" id="3.30.70.150">
    <property type="entry name" value="RuBisCO large subunit, N-terminal domain"/>
    <property type="match status" value="1"/>
</dbReference>
<sequence>MGFVTYDDRRLCGQLHGKRFQVTYRLQGDLDSARALAEAVCREQTVEFPLEAIPPGIILDRVVGQLESLQPANDGGYLACISYAEEIAAGEFTQLLNVLFGNISIMPGIRVEAVELTPALLSMVRGPRFGTDGLRARLGISRRPPVFTALKPMGLSAHELADLAEAFVESGVDIIKDDHGLTDQVFAPFDERVRRCAEAVAEANIRTGRRAMYVPNITGPAEQMFERALRAKQWGAGGVMVAPGLTSLDAMRALAENDELALPVFSHPAFIGSYAVNPQGISFPVLFGTLMRMAGADAVIFPNYGGRFSLSREQCLGIAEAGRSPLGTLKTVFPSPAGGMQLENIGEIVSSYGPDVLVLIGGGLFTCGSDVRRNCKRFVTAVEQAYDVWERKNAAQKSAAEGA</sequence>
<dbReference type="InterPro" id="IPR036422">
    <property type="entry name" value="RuBisCO_lsu_N_sf"/>
</dbReference>
<evidence type="ECO:0000259" key="1">
    <source>
        <dbReference type="Pfam" id="PF00016"/>
    </source>
</evidence>
<dbReference type="SFLD" id="SFLDG00301">
    <property type="entry name" value="RuBisCO-like_proteins"/>
    <property type="match status" value="1"/>
</dbReference>
<dbReference type="PANTHER" id="PTHR42704">
    <property type="entry name" value="RIBULOSE BISPHOSPHATE CARBOXYLASE"/>
    <property type="match status" value="1"/>
</dbReference>
<dbReference type="GO" id="GO:0015977">
    <property type="term" value="P:carbon fixation"/>
    <property type="evidence" value="ECO:0007669"/>
    <property type="project" value="InterPro"/>
</dbReference>
<dbReference type="PANTHER" id="PTHR42704:SF17">
    <property type="entry name" value="RIBULOSE BISPHOSPHATE CARBOXYLASE LARGE CHAIN"/>
    <property type="match status" value="1"/>
</dbReference>
<dbReference type="Pfam" id="PF00016">
    <property type="entry name" value="RuBisCO_large"/>
    <property type="match status" value="1"/>
</dbReference>
<dbReference type="GO" id="GO:0016984">
    <property type="term" value="F:ribulose-bisphosphate carboxylase activity"/>
    <property type="evidence" value="ECO:0007669"/>
    <property type="project" value="InterPro"/>
</dbReference>
<evidence type="ECO:0000313" key="2">
    <source>
        <dbReference type="EMBL" id="HIX05690.1"/>
    </source>
</evidence>
<comment type="caution">
    <text evidence="2">The sequence shown here is derived from an EMBL/GenBank/DDBJ whole genome shotgun (WGS) entry which is preliminary data.</text>
</comment>
<reference evidence="2" key="1">
    <citation type="journal article" date="2021" name="PeerJ">
        <title>Extensive microbial diversity within the chicken gut microbiome revealed by metagenomics and culture.</title>
        <authorList>
            <person name="Gilroy R."/>
            <person name="Ravi A."/>
            <person name="Getino M."/>
            <person name="Pursley I."/>
            <person name="Horton D.L."/>
            <person name="Alikhan N.F."/>
            <person name="Baker D."/>
            <person name="Gharbi K."/>
            <person name="Hall N."/>
            <person name="Watson M."/>
            <person name="Adriaenssens E.M."/>
            <person name="Foster-Nyarko E."/>
            <person name="Jarju S."/>
            <person name="Secka A."/>
            <person name="Antonio M."/>
            <person name="Oren A."/>
            <person name="Chaudhuri R.R."/>
            <person name="La Ragione R."/>
            <person name="Hildebrand F."/>
            <person name="Pallen M.J."/>
        </authorList>
    </citation>
    <scope>NUCLEOTIDE SEQUENCE</scope>
    <source>
        <strain evidence="2">2239</strain>
    </source>
</reference>
<dbReference type="EMBL" id="DXFW01000019">
    <property type="protein sequence ID" value="HIX05690.1"/>
    <property type="molecule type" value="Genomic_DNA"/>
</dbReference>
<dbReference type="InterPro" id="IPR033966">
    <property type="entry name" value="RuBisCO"/>
</dbReference>
<organism evidence="2 3">
    <name type="scientific">Candidatus Allofournierella pullicola</name>
    <dbReference type="NCBI Taxonomy" id="2838596"/>
    <lineage>
        <taxon>Bacteria</taxon>
        <taxon>Bacillati</taxon>
        <taxon>Bacillota</taxon>
        <taxon>Clostridia</taxon>
        <taxon>Eubacteriales</taxon>
        <taxon>Oscillospiraceae</taxon>
        <taxon>Allofournierella</taxon>
    </lineage>
</organism>
<dbReference type="Gene3D" id="3.20.20.110">
    <property type="entry name" value="Ribulose bisphosphate carboxylase, large subunit, C-terminal domain"/>
    <property type="match status" value="1"/>
</dbReference>
<protein>
    <submittedName>
        <fullName evidence="2">Ribulose 1,5-bisphosphate carboxylase large subunit</fullName>
    </submittedName>
</protein>
<dbReference type="SFLD" id="SFLDF00158">
    <property type="entry name" value="5-methylthio-D-ribulose_1-phos"/>
    <property type="match status" value="1"/>
</dbReference>
<name>A0A9D1V415_9FIRM</name>
<dbReference type="InterPro" id="IPR000685">
    <property type="entry name" value="RuBisCO_lsu_C"/>
</dbReference>
<feature type="domain" description="Ribulose bisphosphate carboxylase large subunit C-terminal" evidence="1">
    <location>
        <begin position="134"/>
        <end position="393"/>
    </location>
</feature>
<dbReference type="SUPFAM" id="SSF54966">
    <property type="entry name" value="RuBisCO, large subunit, small (N-terminal) domain"/>
    <property type="match status" value="1"/>
</dbReference>
<dbReference type="CDD" id="cd08210">
    <property type="entry name" value="RLP_RrRLP"/>
    <property type="match status" value="1"/>
</dbReference>
<dbReference type="SUPFAM" id="SSF51649">
    <property type="entry name" value="RuBisCo, C-terminal domain"/>
    <property type="match status" value="1"/>
</dbReference>